<sequence length="96" mass="10123">MKNGSAWVGPLRFRAMFASLTLADFGGFIALQWDGPQLNGLLWGYKATSSTPGRSKTPHPRFGLSPPGLVTHNSGCHGGERGAVVKTLQTLSANGI</sequence>
<organism evidence="1 2">
    <name type="scientific">Apiospora kogelbergensis</name>
    <dbReference type="NCBI Taxonomy" id="1337665"/>
    <lineage>
        <taxon>Eukaryota</taxon>
        <taxon>Fungi</taxon>
        <taxon>Dikarya</taxon>
        <taxon>Ascomycota</taxon>
        <taxon>Pezizomycotina</taxon>
        <taxon>Sordariomycetes</taxon>
        <taxon>Xylariomycetidae</taxon>
        <taxon>Amphisphaeriales</taxon>
        <taxon>Apiosporaceae</taxon>
        <taxon>Apiospora</taxon>
    </lineage>
</organism>
<dbReference type="AlphaFoldDB" id="A0AAW0QRP1"/>
<dbReference type="Proteomes" id="UP001392437">
    <property type="component" value="Unassembled WGS sequence"/>
</dbReference>
<reference evidence="1 2" key="1">
    <citation type="submission" date="2023-01" db="EMBL/GenBank/DDBJ databases">
        <title>Analysis of 21 Apiospora genomes using comparative genomics revels a genus with tremendous synthesis potential of carbohydrate active enzymes and secondary metabolites.</title>
        <authorList>
            <person name="Sorensen T."/>
        </authorList>
    </citation>
    <scope>NUCLEOTIDE SEQUENCE [LARGE SCALE GENOMIC DNA]</scope>
    <source>
        <strain evidence="1 2">CBS 117206</strain>
    </source>
</reference>
<comment type="caution">
    <text evidence="1">The sequence shown here is derived from an EMBL/GenBank/DDBJ whole genome shotgun (WGS) entry which is preliminary data.</text>
</comment>
<accession>A0AAW0QRP1</accession>
<proteinExistence type="predicted"/>
<gene>
    <name evidence="1" type="ORF">PG999_006521</name>
</gene>
<name>A0AAW0QRP1_9PEZI</name>
<evidence type="ECO:0008006" key="3">
    <source>
        <dbReference type="Google" id="ProtNLM"/>
    </source>
</evidence>
<protein>
    <recommendedName>
        <fullName evidence="3">Secreted protein</fullName>
    </recommendedName>
</protein>
<keyword evidence="2" id="KW-1185">Reference proteome</keyword>
<dbReference type="EMBL" id="JAQQWP010000006">
    <property type="protein sequence ID" value="KAK8114452.1"/>
    <property type="molecule type" value="Genomic_DNA"/>
</dbReference>
<evidence type="ECO:0000313" key="2">
    <source>
        <dbReference type="Proteomes" id="UP001392437"/>
    </source>
</evidence>
<evidence type="ECO:0000313" key="1">
    <source>
        <dbReference type="EMBL" id="KAK8114452.1"/>
    </source>
</evidence>